<dbReference type="Gene3D" id="3.40.30.10">
    <property type="entry name" value="Glutaredoxin"/>
    <property type="match status" value="1"/>
</dbReference>
<gene>
    <name evidence="5" type="ORF">ECRASSUSDP1_LOCUS20372</name>
</gene>
<dbReference type="SFLD" id="SFLDG00358">
    <property type="entry name" value="Main_(cytGST)"/>
    <property type="match status" value="1"/>
</dbReference>
<evidence type="ECO:0000256" key="1">
    <source>
        <dbReference type="ARBA" id="ARBA00011738"/>
    </source>
</evidence>
<evidence type="ECO:0000259" key="4">
    <source>
        <dbReference type="PROSITE" id="PS50405"/>
    </source>
</evidence>
<dbReference type="Proteomes" id="UP001295684">
    <property type="component" value="Unassembled WGS sequence"/>
</dbReference>
<accession>A0AAD2D494</accession>
<dbReference type="PROSITE" id="PS50404">
    <property type="entry name" value="GST_NTER"/>
    <property type="match status" value="1"/>
</dbReference>
<dbReference type="Gene3D" id="1.20.1050.10">
    <property type="match status" value="1"/>
</dbReference>
<dbReference type="InterPro" id="IPR040079">
    <property type="entry name" value="Glutathione_S-Trfase"/>
</dbReference>
<dbReference type="InterPro" id="IPR004046">
    <property type="entry name" value="GST_C"/>
</dbReference>
<dbReference type="SUPFAM" id="SSF52833">
    <property type="entry name" value="Thioredoxin-like"/>
    <property type="match status" value="1"/>
</dbReference>
<comment type="caution">
    <text evidence="5">The sequence shown here is derived from an EMBL/GenBank/DDBJ whole genome shotgun (WGS) entry which is preliminary data.</text>
</comment>
<sequence length="224" mass="25116">MSKITFYGNIISQPSRTVAWTLKTLGVEHEYKHTEFVKDTRSEEYTSKVNIFGQLPAIMVDDTPIAQSNTIIRYLANEHDKDGNILPTGDHLERAKAEEILDIAATNVRQSMMSAVGPIVVAPLLFGTEKPSEEEQKKLIEDVKKTFEKLNTKIGDNTYFTGDKLTVGDVQIYNEIQTAATFLELDFADYPQLDAWYETVGANEVLTDLSKQMLEASAAMKESK</sequence>
<dbReference type="SFLD" id="SFLDS00019">
    <property type="entry name" value="Glutathione_Transferase_(cytos"/>
    <property type="match status" value="1"/>
</dbReference>
<evidence type="ECO:0000313" key="5">
    <source>
        <dbReference type="EMBL" id="CAI2378968.1"/>
    </source>
</evidence>
<dbReference type="PANTHER" id="PTHR43969">
    <property type="entry name" value="GLUTATHIONE S TRANSFERASE D10, ISOFORM A-RELATED"/>
    <property type="match status" value="1"/>
</dbReference>
<keyword evidence="6" id="KW-1185">Reference proteome</keyword>
<dbReference type="PROSITE" id="PS50405">
    <property type="entry name" value="GST_CTER"/>
    <property type="match status" value="1"/>
</dbReference>
<dbReference type="Pfam" id="PF00043">
    <property type="entry name" value="GST_C"/>
    <property type="match status" value="1"/>
</dbReference>
<feature type="domain" description="GST N-terminal" evidence="3">
    <location>
        <begin position="2"/>
        <end position="83"/>
    </location>
</feature>
<evidence type="ECO:0008006" key="7">
    <source>
        <dbReference type="Google" id="ProtNLM"/>
    </source>
</evidence>
<dbReference type="SUPFAM" id="SSF47616">
    <property type="entry name" value="GST C-terminal domain-like"/>
    <property type="match status" value="1"/>
</dbReference>
<dbReference type="Pfam" id="PF02798">
    <property type="entry name" value="GST_N"/>
    <property type="match status" value="1"/>
</dbReference>
<dbReference type="PANTHER" id="PTHR43969:SF9">
    <property type="entry name" value="GLUTATHIONE S TRANSFERASE D10, ISOFORM A-RELATED"/>
    <property type="match status" value="1"/>
</dbReference>
<organism evidence="5 6">
    <name type="scientific">Euplotes crassus</name>
    <dbReference type="NCBI Taxonomy" id="5936"/>
    <lineage>
        <taxon>Eukaryota</taxon>
        <taxon>Sar</taxon>
        <taxon>Alveolata</taxon>
        <taxon>Ciliophora</taxon>
        <taxon>Intramacronucleata</taxon>
        <taxon>Spirotrichea</taxon>
        <taxon>Hypotrichia</taxon>
        <taxon>Euplotida</taxon>
        <taxon>Euplotidae</taxon>
        <taxon>Moneuplotes</taxon>
    </lineage>
</organism>
<dbReference type="GO" id="GO:0004364">
    <property type="term" value="F:glutathione transferase activity"/>
    <property type="evidence" value="ECO:0007669"/>
    <property type="project" value="TreeGrafter"/>
</dbReference>
<proteinExistence type="inferred from homology"/>
<dbReference type="InterPro" id="IPR010987">
    <property type="entry name" value="Glutathione-S-Trfase_C-like"/>
</dbReference>
<dbReference type="EMBL" id="CAMPGE010020763">
    <property type="protein sequence ID" value="CAI2378968.1"/>
    <property type="molecule type" value="Genomic_DNA"/>
</dbReference>
<evidence type="ECO:0000259" key="3">
    <source>
        <dbReference type="PROSITE" id="PS50404"/>
    </source>
</evidence>
<dbReference type="GO" id="GO:0006749">
    <property type="term" value="P:glutathione metabolic process"/>
    <property type="evidence" value="ECO:0007669"/>
    <property type="project" value="TreeGrafter"/>
</dbReference>
<comment type="similarity">
    <text evidence="2">Belongs to the GST superfamily.</text>
</comment>
<dbReference type="InterPro" id="IPR036282">
    <property type="entry name" value="Glutathione-S-Trfase_C_sf"/>
</dbReference>
<reference evidence="5" key="1">
    <citation type="submission" date="2023-07" db="EMBL/GenBank/DDBJ databases">
        <authorList>
            <consortium name="AG Swart"/>
            <person name="Singh M."/>
            <person name="Singh A."/>
            <person name="Seah K."/>
            <person name="Emmerich C."/>
        </authorList>
    </citation>
    <scope>NUCLEOTIDE SEQUENCE</scope>
    <source>
        <strain evidence="5">DP1</strain>
    </source>
</reference>
<feature type="domain" description="GST C-terminal" evidence="4">
    <location>
        <begin position="90"/>
        <end position="224"/>
    </location>
</feature>
<dbReference type="InterPro" id="IPR036249">
    <property type="entry name" value="Thioredoxin-like_sf"/>
</dbReference>
<protein>
    <recommendedName>
        <fullName evidence="7">Glutathione transferase</fullName>
    </recommendedName>
</protein>
<dbReference type="InterPro" id="IPR004045">
    <property type="entry name" value="Glutathione_S-Trfase_N"/>
</dbReference>
<name>A0AAD2D494_EUPCR</name>
<comment type="subunit">
    <text evidence="1">Homodimer.</text>
</comment>
<dbReference type="AlphaFoldDB" id="A0AAD2D494"/>
<evidence type="ECO:0000256" key="2">
    <source>
        <dbReference type="RuleBase" id="RU003494"/>
    </source>
</evidence>
<evidence type="ECO:0000313" key="6">
    <source>
        <dbReference type="Proteomes" id="UP001295684"/>
    </source>
</evidence>